<keyword evidence="2" id="KW-1185">Reference proteome</keyword>
<protein>
    <submittedName>
        <fullName evidence="1">Uncharacterized protein</fullName>
    </submittedName>
</protein>
<gene>
    <name evidence="1" type="ORF">BHYA_0037g00230</name>
</gene>
<name>A0A4Z1GU29_9HELO</name>
<sequence>MQGAYVPTSDPAPVDMTQPRGLDAVFDRITPLKLKDYLFFHENSLATRNEDEENLKALRRHGRQGMFHYFFSSTADTGAPGHAKDEFTTEASLLAVAGTNTAAITKTGFYFSMLRPPRVYGSLVQEIRSDIMHESR</sequence>
<dbReference type="EMBL" id="PQXK01000037">
    <property type="protein sequence ID" value="TGO40424.1"/>
    <property type="molecule type" value="Genomic_DNA"/>
</dbReference>
<proteinExistence type="predicted"/>
<comment type="caution">
    <text evidence="1">The sequence shown here is derived from an EMBL/GenBank/DDBJ whole genome shotgun (WGS) entry which is preliminary data.</text>
</comment>
<dbReference type="GO" id="GO:0020037">
    <property type="term" value="F:heme binding"/>
    <property type="evidence" value="ECO:0007669"/>
    <property type="project" value="InterPro"/>
</dbReference>
<reference evidence="1 2" key="1">
    <citation type="submission" date="2017-12" db="EMBL/GenBank/DDBJ databases">
        <title>Comparative genomics of Botrytis spp.</title>
        <authorList>
            <person name="Valero-Jimenez C.A."/>
            <person name="Tapia P."/>
            <person name="Veloso J."/>
            <person name="Silva-Moreno E."/>
            <person name="Staats M."/>
            <person name="Valdes J.H."/>
            <person name="Van Kan J.A.L."/>
        </authorList>
    </citation>
    <scope>NUCLEOTIDE SEQUENCE [LARGE SCALE GENOMIC DNA]</scope>
    <source>
        <strain evidence="1 2">Bh0001</strain>
    </source>
</reference>
<evidence type="ECO:0000313" key="1">
    <source>
        <dbReference type="EMBL" id="TGO40424.1"/>
    </source>
</evidence>
<dbReference type="Proteomes" id="UP000297814">
    <property type="component" value="Unassembled WGS sequence"/>
</dbReference>
<organism evidence="1 2">
    <name type="scientific">Botrytis hyacinthi</name>
    <dbReference type="NCBI Taxonomy" id="278943"/>
    <lineage>
        <taxon>Eukaryota</taxon>
        <taxon>Fungi</taxon>
        <taxon>Dikarya</taxon>
        <taxon>Ascomycota</taxon>
        <taxon>Pezizomycotina</taxon>
        <taxon>Leotiomycetes</taxon>
        <taxon>Helotiales</taxon>
        <taxon>Sclerotiniaceae</taxon>
        <taxon>Botrytis</taxon>
    </lineage>
</organism>
<dbReference type="GO" id="GO:0016705">
    <property type="term" value="F:oxidoreductase activity, acting on paired donors, with incorporation or reduction of molecular oxygen"/>
    <property type="evidence" value="ECO:0007669"/>
    <property type="project" value="InterPro"/>
</dbReference>
<dbReference type="GO" id="GO:0004497">
    <property type="term" value="F:monooxygenase activity"/>
    <property type="evidence" value="ECO:0007669"/>
    <property type="project" value="InterPro"/>
</dbReference>
<dbReference type="AlphaFoldDB" id="A0A4Z1GU29"/>
<accession>A0A4Z1GU29</accession>
<dbReference type="GO" id="GO:0005506">
    <property type="term" value="F:iron ion binding"/>
    <property type="evidence" value="ECO:0007669"/>
    <property type="project" value="InterPro"/>
</dbReference>
<dbReference type="InterPro" id="IPR036396">
    <property type="entry name" value="Cyt_P450_sf"/>
</dbReference>
<evidence type="ECO:0000313" key="2">
    <source>
        <dbReference type="Proteomes" id="UP000297814"/>
    </source>
</evidence>
<dbReference type="SUPFAM" id="SSF48264">
    <property type="entry name" value="Cytochrome P450"/>
    <property type="match status" value="1"/>
</dbReference>